<sequence>MSMNAVNSGPAEPENKRALVAGGGGPPYDNDMDHRLIVLETRFDTILPTLATKADLAELRLDFERMFFNLQAKLTDEMNKLRIDVHNGLMNMTKWCVAIAITVILGVAGQSIYLSKQISDLAARLPPPGTPAAAAPHRPSAAQLASASPPQAGAITAPR</sequence>
<accession>A0ABY4A6J7</accession>
<evidence type="ECO:0000256" key="2">
    <source>
        <dbReference type="SAM" id="Phobius"/>
    </source>
</evidence>
<organism evidence="3 4">
    <name type="scientific">Massilia violaceinigra</name>
    <dbReference type="NCBI Taxonomy" id="2045208"/>
    <lineage>
        <taxon>Bacteria</taxon>
        <taxon>Pseudomonadati</taxon>
        <taxon>Pseudomonadota</taxon>
        <taxon>Betaproteobacteria</taxon>
        <taxon>Burkholderiales</taxon>
        <taxon>Oxalobacteraceae</taxon>
        <taxon>Telluria group</taxon>
        <taxon>Massilia</taxon>
    </lineage>
</organism>
<name>A0ABY4A6J7_9BURK</name>
<gene>
    <name evidence="3" type="ORF">INH39_00605</name>
</gene>
<feature type="region of interest" description="Disordered" evidence="1">
    <location>
        <begin position="125"/>
        <end position="159"/>
    </location>
</feature>
<keyword evidence="2" id="KW-0812">Transmembrane</keyword>
<keyword evidence="2" id="KW-1133">Transmembrane helix</keyword>
<reference evidence="3 4" key="1">
    <citation type="submission" date="2020-10" db="EMBL/GenBank/DDBJ databases">
        <title>Genome analysis of Massilia species.</title>
        <authorList>
            <person name="Jung D.-H."/>
        </authorList>
    </citation>
    <scope>NUCLEOTIDE SEQUENCE [LARGE SCALE GENOMIC DNA]</scope>
    <source>
        <strain evidence="4">sipir</strain>
    </source>
</reference>
<evidence type="ECO:0000256" key="1">
    <source>
        <dbReference type="SAM" id="MobiDB-lite"/>
    </source>
</evidence>
<dbReference type="Proteomes" id="UP000831532">
    <property type="component" value="Chromosome"/>
</dbReference>
<feature type="region of interest" description="Disordered" evidence="1">
    <location>
        <begin position="1"/>
        <end position="26"/>
    </location>
</feature>
<evidence type="ECO:0000313" key="3">
    <source>
        <dbReference type="EMBL" id="UOD30298.1"/>
    </source>
</evidence>
<feature type="compositionally biased region" description="Low complexity" evidence="1">
    <location>
        <begin position="131"/>
        <end position="159"/>
    </location>
</feature>
<evidence type="ECO:0000313" key="4">
    <source>
        <dbReference type="Proteomes" id="UP000831532"/>
    </source>
</evidence>
<proteinExistence type="predicted"/>
<dbReference type="EMBL" id="CP063361">
    <property type="protein sequence ID" value="UOD30298.1"/>
    <property type="molecule type" value="Genomic_DNA"/>
</dbReference>
<protein>
    <submittedName>
        <fullName evidence="3">Uncharacterized protein</fullName>
    </submittedName>
</protein>
<keyword evidence="2" id="KW-0472">Membrane</keyword>
<dbReference type="RefSeq" id="WP_243491532.1">
    <property type="nucleotide sequence ID" value="NZ_CP063361.1"/>
</dbReference>
<feature type="transmembrane region" description="Helical" evidence="2">
    <location>
        <begin position="92"/>
        <end position="114"/>
    </location>
</feature>
<keyword evidence="4" id="KW-1185">Reference proteome</keyword>